<dbReference type="OrthoDB" id="4084196at2759"/>
<gene>
    <name evidence="3" type="ORF">ASCRUDRAFT_71448</name>
</gene>
<evidence type="ECO:0000313" key="4">
    <source>
        <dbReference type="Proteomes" id="UP000095038"/>
    </source>
</evidence>
<feature type="domain" description="F-box" evidence="2">
    <location>
        <begin position="43"/>
        <end position="94"/>
    </location>
</feature>
<protein>
    <recommendedName>
        <fullName evidence="2">F-box domain-containing protein</fullName>
    </recommendedName>
</protein>
<dbReference type="EMBL" id="KV454484">
    <property type="protein sequence ID" value="ODV59978.1"/>
    <property type="molecule type" value="Genomic_DNA"/>
</dbReference>
<feature type="region of interest" description="Disordered" evidence="1">
    <location>
        <begin position="217"/>
        <end position="237"/>
    </location>
</feature>
<name>A0A1D2VE49_9ASCO</name>
<dbReference type="PROSITE" id="PS50181">
    <property type="entry name" value="FBOX"/>
    <property type="match status" value="1"/>
</dbReference>
<dbReference type="Pfam" id="PF00646">
    <property type="entry name" value="F-box"/>
    <property type="match status" value="1"/>
</dbReference>
<dbReference type="InterPro" id="IPR001810">
    <property type="entry name" value="F-box_dom"/>
</dbReference>
<evidence type="ECO:0000313" key="3">
    <source>
        <dbReference type="EMBL" id="ODV59978.1"/>
    </source>
</evidence>
<feature type="region of interest" description="Disordered" evidence="1">
    <location>
        <begin position="638"/>
        <end position="661"/>
    </location>
</feature>
<dbReference type="AlphaFoldDB" id="A0A1D2VE49"/>
<dbReference type="SMART" id="SM00256">
    <property type="entry name" value="FBOX"/>
    <property type="match status" value="1"/>
</dbReference>
<reference evidence="4" key="1">
    <citation type="submission" date="2016-05" db="EMBL/GenBank/DDBJ databases">
        <title>Comparative genomics of biotechnologically important yeasts.</title>
        <authorList>
            <consortium name="DOE Joint Genome Institute"/>
            <person name="Riley R."/>
            <person name="Haridas S."/>
            <person name="Wolfe K.H."/>
            <person name="Lopes M.R."/>
            <person name="Hittinger C.T."/>
            <person name="Goker M."/>
            <person name="Salamov A."/>
            <person name="Wisecaver J."/>
            <person name="Long T.M."/>
            <person name="Aerts A.L."/>
            <person name="Barry K."/>
            <person name="Choi C."/>
            <person name="Clum A."/>
            <person name="Coughlan A.Y."/>
            <person name="Deshpande S."/>
            <person name="Douglass A.P."/>
            <person name="Hanson S.J."/>
            <person name="Klenk H.-P."/>
            <person name="Labutti K."/>
            <person name="Lapidus A."/>
            <person name="Lindquist E."/>
            <person name="Lipzen A."/>
            <person name="Meier-Kolthoff J.P."/>
            <person name="Ohm R.A."/>
            <person name="Otillar R.P."/>
            <person name="Pangilinan J."/>
            <person name="Peng Y."/>
            <person name="Rokas A."/>
            <person name="Rosa C.A."/>
            <person name="Scheuner C."/>
            <person name="Sibirny A.A."/>
            <person name="Slot J.C."/>
            <person name="Stielow J.B."/>
            <person name="Sun H."/>
            <person name="Kurtzman C.P."/>
            <person name="Blackwell M."/>
            <person name="Grigoriev I.V."/>
            <person name="Jeffries T.W."/>
        </authorList>
    </citation>
    <scope>NUCLEOTIDE SEQUENCE [LARGE SCALE GENOMIC DNA]</scope>
    <source>
        <strain evidence="4">DSM 1968</strain>
    </source>
</reference>
<accession>A0A1D2VE49</accession>
<dbReference type="InterPro" id="IPR036047">
    <property type="entry name" value="F-box-like_dom_sf"/>
</dbReference>
<dbReference type="GeneID" id="30965576"/>
<organism evidence="3 4">
    <name type="scientific">Ascoidea rubescens DSM 1968</name>
    <dbReference type="NCBI Taxonomy" id="1344418"/>
    <lineage>
        <taxon>Eukaryota</taxon>
        <taxon>Fungi</taxon>
        <taxon>Dikarya</taxon>
        <taxon>Ascomycota</taxon>
        <taxon>Saccharomycotina</taxon>
        <taxon>Saccharomycetes</taxon>
        <taxon>Ascoideaceae</taxon>
        <taxon>Ascoidea</taxon>
    </lineage>
</organism>
<evidence type="ECO:0000259" key="2">
    <source>
        <dbReference type="PROSITE" id="PS50181"/>
    </source>
</evidence>
<dbReference type="SUPFAM" id="SSF81383">
    <property type="entry name" value="F-box domain"/>
    <property type="match status" value="1"/>
</dbReference>
<feature type="region of interest" description="Disordered" evidence="1">
    <location>
        <begin position="1"/>
        <end position="23"/>
    </location>
</feature>
<keyword evidence="4" id="KW-1185">Reference proteome</keyword>
<dbReference type="Gene3D" id="1.20.1280.50">
    <property type="match status" value="1"/>
</dbReference>
<dbReference type="Proteomes" id="UP000095038">
    <property type="component" value="Unassembled WGS sequence"/>
</dbReference>
<evidence type="ECO:0000256" key="1">
    <source>
        <dbReference type="SAM" id="MobiDB-lite"/>
    </source>
</evidence>
<sequence length="862" mass="99707">MASIERGKRKYPTSITDSTSTNDNENAKKLLKHANSNFVNQTNSKWLGLPNELLNAILRKLDIVSLYKFSTICKNWRYYINSTYLAHEFMFNRNGIYLRPDSYDCFTKNYEFFEKLINPKFNANIFNFLLLRIKLNFLNYQIDDDPIKIFFKFSCFFKQELYNKDYLFWPINNKLLSNHSIDYSPIQNQSRSFSSPNSSNSTNTNIQNSTFNVNHFNNSNTAINNNNNNNNNNGNSNNTNIIDPVTFSYHAKNDNAFLSYKNILDNGNSNFLLISFNINSSNIYVLKLNNNNISTCWPVNNINRPYNNFTDLNLFLPFSLDFLKSKFSSSSNVNDSINNDTLNIKNTDNYVSCLYDLSNLTKDNINKNDQFSLKSIQKSFKYFIRSNKQITNTSVSICNQNLVIANYGLIEIYKLPNLLSAENNNSNYPIELNLSNLIYNQQFPSKIEFLKLSKDSKILFLRFKRLGGLVLINLTSSQNKKDERLFENSQIEIPHYRLDFRMKTYFDDQVLILSGFNECLIYDTRSVTLEMLQDEFGDINSSRSDLLWLKFSYLISNDLSKSTDVDNIIPLQAPGTFFCSYNIPNQVGISCYSIFIDKKILMKNIENDFVFKQTLPIPILGSASFIFNNSINNSLNSPSSYPPNNHINNPWGSSDEDEDENDNNQSKFFIIPIINSILQRDFSTFNTNNSGTKLAIVFKHLISYGPLAPPDVSNSNERLEARLITINNESINRSSNNINRQNQSGYPLSTYHVFLLPTSLSALMTLQVLETQQPNICNINHYDIVKIRNSSDYSKIYASKLKRLANIKDYSLKIKDLSNFKYFEIQLPSDAKLYDVKFLNNDTELGFFWDDECHLYKLNKLV</sequence>
<feature type="compositionally biased region" description="Low complexity" evidence="1">
    <location>
        <begin position="638"/>
        <end position="650"/>
    </location>
</feature>
<proteinExistence type="predicted"/>
<dbReference type="RefSeq" id="XP_020046285.1">
    <property type="nucleotide sequence ID" value="XM_020191940.1"/>
</dbReference>
<feature type="compositionally biased region" description="Low complexity" evidence="1">
    <location>
        <begin position="13"/>
        <end position="23"/>
    </location>
</feature>
<dbReference type="InParanoid" id="A0A1D2VE49"/>